<reference evidence="5" key="1">
    <citation type="submission" date="2025-08" db="UniProtKB">
        <authorList>
            <consortium name="RefSeq"/>
        </authorList>
    </citation>
    <scope>IDENTIFICATION</scope>
</reference>
<proteinExistence type="predicted"/>
<keyword evidence="1" id="KW-0403">Intermediate filament</keyword>
<dbReference type="Gene3D" id="1.20.5.170">
    <property type="match status" value="1"/>
</dbReference>
<sequence length="91" mass="10219">MGVAGYHAQFSSLMLAIEMAKTDLHNQILAYHELLDVKLALDVEISTNRNLLEGDDLKFLEKSLQQLPIVSQAGTPPYLLPRLDTKARFHT</sequence>
<dbReference type="SUPFAM" id="SSF64593">
    <property type="entry name" value="Intermediate filament protein, coiled coil region"/>
    <property type="match status" value="1"/>
</dbReference>
<keyword evidence="4" id="KW-1185">Reference proteome</keyword>
<protein>
    <submittedName>
        <fullName evidence="5">Keratin, type II cytoskeletal 68 kDa, component IA-like</fullName>
    </submittedName>
</protein>
<keyword evidence="2" id="KW-0175">Coiled coil</keyword>
<evidence type="ECO:0000259" key="3">
    <source>
        <dbReference type="Pfam" id="PF00038"/>
    </source>
</evidence>
<evidence type="ECO:0000313" key="4">
    <source>
        <dbReference type="Proteomes" id="UP001652741"/>
    </source>
</evidence>
<dbReference type="RefSeq" id="XP_045549774.1">
    <property type="nucleotide sequence ID" value="XM_045693818.1"/>
</dbReference>
<name>A0ABM3CT85_SALSA</name>
<dbReference type="GeneID" id="123723841"/>
<dbReference type="InterPro" id="IPR039008">
    <property type="entry name" value="IF_rod_dom"/>
</dbReference>
<feature type="domain" description="IF rod" evidence="3">
    <location>
        <begin position="4"/>
        <end position="56"/>
    </location>
</feature>
<evidence type="ECO:0000256" key="1">
    <source>
        <dbReference type="ARBA" id="ARBA00022754"/>
    </source>
</evidence>
<dbReference type="Proteomes" id="UP001652741">
    <property type="component" value="Chromosome ssa14"/>
</dbReference>
<evidence type="ECO:0000313" key="5">
    <source>
        <dbReference type="RefSeq" id="XP_045549774.1"/>
    </source>
</evidence>
<gene>
    <name evidence="5" type="primary">LOC123723841</name>
</gene>
<accession>A0ABM3CT85</accession>
<dbReference type="Pfam" id="PF00038">
    <property type="entry name" value="Filament"/>
    <property type="match status" value="1"/>
</dbReference>
<evidence type="ECO:0000256" key="2">
    <source>
        <dbReference type="ARBA" id="ARBA00023054"/>
    </source>
</evidence>
<organism evidence="4 5">
    <name type="scientific">Salmo salar</name>
    <name type="common">Atlantic salmon</name>
    <dbReference type="NCBI Taxonomy" id="8030"/>
    <lineage>
        <taxon>Eukaryota</taxon>
        <taxon>Metazoa</taxon>
        <taxon>Chordata</taxon>
        <taxon>Craniata</taxon>
        <taxon>Vertebrata</taxon>
        <taxon>Euteleostomi</taxon>
        <taxon>Actinopterygii</taxon>
        <taxon>Neopterygii</taxon>
        <taxon>Teleostei</taxon>
        <taxon>Protacanthopterygii</taxon>
        <taxon>Salmoniformes</taxon>
        <taxon>Salmonidae</taxon>
        <taxon>Salmoninae</taxon>
        <taxon>Salmo</taxon>
    </lineage>
</organism>